<organism evidence="11 12">
    <name type="scientific">Arabis alpina</name>
    <name type="common">Alpine rock-cress</name>
    <dbReference type="NCBI Taxonomy" id="50452"/>
    <lineage>
        <taxon>Eukaryota</taxon>
        <taxon>Viridiplantae</taxon>
        <taxon>Streptophyta</taxon>
        <taxon>Embryophyta</taxon>
        <taxon>Tracheophyta</taxon>
        <taxon>Spermatophyta</taxon>
        <taxon>Magnoliopsida</taxon>
        <taxon>eudicotyledons</taxon>
        <taxon>Gunneridae</taxon>
        <taxon>Pentapetalae</taxon>
        <taxon>rosids</taxon>
        <taxon>malvids</taxon>
        <taxon>Brassicales</taxon>
        <taxon>Brassicaceae</taxon>
        <taxon>Arabideae</taxon>
        <taxon>Arabis</taxon>
    </lineage>
</organism>
<keyword evidence="8" id="KW-0675">Receptor</keyword>
<accession>A0A087GTQ6</accession>
<dbReference type="Pfam" id="PF08263">
    <property type="entry name" value="LRRNT_2"/>
    <property type="match status" value="1"/>
</dbReference>
<sequence length="103" mass="12415">MIHRKKKNQRDALWEFKNEFYVDSDWRPWDKKTEEWRYNTDCCSWDGVSCDPKTGKIIGLDLRRSSLNGLLRSNSSLFRLQHLHTLSLDYNNFSVKDQMCYPH</sequence>
<dbReference type="InterPro" id="IPR046956">
    <property type="entry name" value="RLP23-like"/>
</dbReference>
<evidence type="ECO:0000256" key="3">
    <source>
        <dbReference type="ARBA" id="ARBA00022692"/>
    </source>
</evidence>
<evidence type="ECO:0000256" key="9">
    <source>
        <dbReference type="ARBA" id="ARBA00023180"/>
    </source>
</evidence>
<dbReference type="GO" id="GO:0016020">
    <property type="term" value="C:membrane"/>
    <property type="evidence" value="ECO:0007669"/>
    <property type="project" value="UniProtKB-SubCell"/>
</dbReference>
<dbReference type="SUPFAM" id="SSF52058">
    <property type="entry name" value="L domain-like"/>
    <property type="match status" value="1"/>
</dbReference>
<dbReference type="EMBL" id="CM002874">
    <property type="protein sequence ID" value="KFK33258.1"/>
    <property type="molecule type" value="Genomic_DNA"/>
</dbReference>
<keyword evidence="6" id="KW-1133">Transmembrane helix</keyword>
<evidence type="ECO:0000256" key="6">
    <source>
        <dbReference type="ARBA" id="ARBA00022989"/>
    </source>
</evidence>
<dbReference type="eggNOG" id="KOG0619">
    <property type="taxonomic scope" value="Eukaryota"/>
</dbReference>
<evidence type="ECO:0000256" key="5">
    <source>
        <dbReference type="ARBA" id="ARBA00022737"/>
    </source>
</evidence>
<keyword evidence="3" id="KW-0812">Transmembrane</keyword>
<gene>
    <name evidence="11" type="ordered locus">AALP_Aa6g351100</name>
</gene>
<evidence type="ECO:0000256" key="4">
    <source>
        <dbReference type="ARBA" id="ARBA00022729"/>
    </source>
</evidence>
<evidence type="ECO:0000256" key="1">
    <source>
        <dbReference type="ARBA" id="ARBA00004479"/>
    </source>
</evidence>
<dbReference type="InterPro" id="IPR032675">
    <property type="entry name" value="LRR_dom_sf"/>
</dbReference>
<evidence type="ECO:0000259" key="10">
    <source>
        <dbReference type="Pfam" id="PF08263"/>
    </source>
</evidence>
<keyword evidence="9" id="KW-0325">Glycoprotein</keyword>
<comment type="subcellular location">
    <subcellularLocation>
        <location evidence="1">Membrane</location>
        <topology evidence="1">Single-pass type I membrane protein</topology>
    </subcellularLocation>
</comment>
<dbReference type="Gene3D" id="3.80.10.10">
    <property type="entry name" value="Ribonuclease Inhibitor"/>
    <property type="match status" value="1"/>
</dbReference>
<dbReference type="Proteomes" id="UP000029120">
    <property type="component" value="Chromosome 6"/>
</dbReference>
<keyword evidence="2" id="KW-0433">Leucine-rich repeat</keyword>
<proteinExistence type="predicted"/>
<dbReference type="AlphaFoldDB" id="A0A087GTQ6"/>
<keyword evidence="7" id="KW-0472">Membrane</keyword>
<evidence type="ECO:0000313" key="11">
    <source>
        <dbReference type="EMBL" id="KFK33258.1"/>
    </source>
</evidence>
<dbReference type="PANTHER" id="PTHR48061:SF12">
    <property type="entry name" value="DISEASE RESISTANCE LIKE PROTEIN"/>
    <property type="match status" value="1"/>
</dbReference>
<dbReference type="InterPro" id="IPR013210">
    <property type="entry name" value="LRR_N_plant-typ"/>
</dbReference>
<evidence type="ECO:0000313" key="12">
    <source>
        <dbReference type="Proteomes" id="UP000029120"/>
    </source>
</evidence>
<name>A0A087GTQ6_ARAAL</name>
<dbReference type="PANTHER" id="PTHR48061">
    <property type="entry name" value="LEUCINE-RICH REPEAT RECEPTOR PROTEIN KINASE EMS1-LIKE-RELATED"/>
    <property type="match status" value="1"/>
</dbReference>
<evidence type="ECO:0000256" key="7">
    <source>
        <dbReference type="ARBA" id="ARBA00023136"/>
    </source>
</evidence>
<reference evidence="12" key="1">
    <citation type="journal article" date="2015" name="Nat. Plants">
        <title>Genome expansion of Arabis alpina linked with retrotransposition and reduced symmetric DNA methylation.</title>
        <authorList>
            <person name="Willing E.M."/>
            <person name="Rawat V."/>
            <person name="Mandakova T."/>
            <person name="Maumus F."/>
            <person name="James G.V."/>
            <person name="Nordstroem K.J."/>
            <person name="Becker C."/>
            <person name="Warthmann N."/>
            <person name="Chica C."/>
            <person name="Szarzynska B."/>
            <person name="Zytnicki M."/>
            <person name="Albani M.C."/>
            <person name="Kiefer C."/>
            <person name="Bergonzi S."/>
            <person name="Castaings L."/>
            <person name="Mateos J.L."/>
            <person name="Berns M.C."/>
            <person name="Bujdoso N."/>
            <person name="Piofczyk T."/>
            <person name="de Lorenzo L."/>
            <person name="Barrero-Sicilia C."/>
            <person name="Mateos I."/>
            <person name="Piednoel M."/>
            <person name="Hagmann J."/>
            <person name="Chen-Min-Tao R."/>
            <person name="Iglesias-Fernandez R."/>
            <person name="Schuster S.C."/>
            <person name="Alonso-Blanco C."/>
            <person name="Roudier F."/>
            <person name="Carbonero P."/>
            <person name="Paz-Ares J."/>
            <person name="Davis S.J."/>
            <person name="Pecinka A."/>
            <person name="Quesneville H."/>
            <person name="Colot V."/>
            <person name="Lysak M.A."/>
            <person name="Weigel D."/>
            <person name="Coupland G."/>
            <person name="Schneeberger K."/>
        </authorList>
    </citation>
    <scope>NUCLEOTIDE SEQUENCE [LARGE SCALE GENOMIC DNA]</scope>
    <source>
        <strain evidence="12">cv. Pajares</strain>
    </source>
</reference>
<evidence type="ECO:0000256" key="8">
    <source>
        <dbReference type="ARBA" id="ARBA00023170"/>
    </source>
</evidence>
<keyword evidence="12" id="KW-1185">Reference proteome</keyword>
<evidence type="ECO:0000256" key="2">
    <source>
        <dbReference type="ARBA" id="ARBA00022614"/>
    </source>
</evidence>
<dbReference type="OrthoDB" id="1111478at2759"/>
<protein>
    <recommendedName>
        <fullName evidence="10">Leucine-rich repeat-containing N-terminal plant-type domain-containing protein</fullName>
    </recommendedName>
</protein>
<keyword evidence="4" id="KW-0732">Signal</keyword>
<feature type="domain" description="Leucine-rich repeat-containing N-terminal plant-type" evidence="10">
    <location>
        <begin position="8"/>
        <end position="51"/>
    </location>
</feature>
<keyword evidence="5" id="KW-0677">Repeat</keyword>
<dbReference type="Gramene" id="KFK33258">
    <property type="protein sequence ID" value="KFK33258"/>
    <property type="gene ID" value="AALP_AA6G351100"/>
</dbReference>